<sequence length="149" mass="16720">MGTVKLGENMEIKVEVIKKACSMAMKAHKYPEKQYLFDKIKSSSPEVVFSFAGSLSVNDWFAGGSFGDMEVDRRLFPSLKYVGLDEFGRVNEAFFKRFKAVLANPKFELEVAQSTSGHFNSFHFCYNNNKLSIPPAPPSVFALFGNMLP</sequence>
<dbReference type="GO" id="GO:0006952">
    <property type="term" value="P:defense response"/>
    <property type="evidence" value="ECO:0007669"/>
    <property type="project" value="InterPro"/>
</dbReference>
<protein>
    <submittedName>
        <fullName evidence="1">Uncharacterized protein</fullName>
    </submittedName>
</protein>
<keyword evidence="2" id="KW-1185">Reference proteome</keyword>
<dbReference type="AlphaFoldDB" id="A0AAD6JWN4"/>
<comment type="caution">
    <text evidence="1">The sequence shown here is derived from an EMBL/GenBank/DDBJ whole genome shotgun (WGS) entry which is preliminary data.</text>
</comment>
<name>A0AAD6JWN4_9ROSI</name>
<gene>
    <name evidence="1" type="ORF">OIU84_008285</name>
</gene>
<accession>A0AAD6JWN4</accession>
<evidence type="ECO:0000313" key="2">
    <source>
        <dbReference type="Proteomes" id="UP001162972"/>
    </source>
</evidence>
<proteinExistence type="predicted"/>
<organism evidence="1 2">
    <name type="scientific">Salix udensis</name>
    <dbReference type="NCBI Taxonomy" id="889485"/>
    <lineage>
        <taxon>Eukaryota</taxon>
        <taxon>Viridiplantae</taxon>
        <taxon>Streptophyta</taxon>
        <taxon>Embryophyta</taxon>
        <taxon>Tracheophyta</taxon>
        <taxon>Spermatophyta</taxon>
        <taxon>Magnoliopsida</taxon>
        <taxon>eudicotyledons</taxon>
        <taxon>Gunneridae</taxon>
        <taxon>Pentapetalae</taxon>
        <taxon>rosids</taxon>
        <taxon>fabids</taxon>
        <taxon>Malpighiales</taxon>
        <taxon>Salicaceae</taxon>
        <taxon>Saliceae</taxon>
        <taxon>Salix</taxon>
    </lineage>
</organism>
<dbReference type="Proteomes" id="UP001162972">
    <property type="component" value="Chromosome 15Z"/>
</dbReference>
<dbReference type="PANTHER" id="PTHR47090">
    <property type="entry name" value="PROTEIN EDS1-RELATED"/>
    <property type="match status" value="1"/>
</dbReference>
<dbReference type="EMBL" id="JAPFFJ010000014">
    <property type="protein sequence ID" value="KAJ6411675.1"/>
    <property type="molecule type" value="Genomic_DNA"/>
</dbReference>
<reference evidence="1 2" key="1">
    <citation type="journal article" date="2023" name="Int. J. Mol. Sci.">
        <title>De Novo Assembly and Annotation of 11 Diverse Shrub Willow (Salix) Genomes Reveals Novel Gene Organization in Sex-Linked Regions.</title>
        <authorList>
            <person name="Hyden B."/>
            <person name="Feng K."/>
            <person name="Yates T.B."/>
            <person name="Jawdy S."/>
            <person name="Cereghino C."/>
            <person name="Smart L.B."/>
            <person name="Muchero W."/>
        </authorList>
    </citation>
    <scope>NUCLEOTIDE SEQUENCE [LARGE SCALE GENOMIC DNA]</scope>
    <source>
        <tissue evidence="1">Shoot tip</tissue>
    </source>
</reference>
<dbReference type="InterPro" id="IPR044214">
    <property type="entry name" value="EDS1-like"/>
</dbReference>
<dbReference type="PANTHER" id="PTHR47090:SF2">
    <property type="entry name" value="PROTEIN EDS1-RELATED"/>
    <property type="match status" value="1"/>
</dbReference>
<evidence type="ECO:0000313" key="1">
    <source>
        <dbReference type="EMBL" id="KAJ6411675.1"/>
    </source>
</evidence>